<proteinExistence type="predicted"/>
<reference evidence="7" key="1">
    <citation type="submission" date="2016-01" db="EMBL/GenBank/DDBJ databases">
        <authorList>
            <person name="Peeters C."/>
        </authorList>
    </citation>
    <scope>NUCLEOTIDE SEQUENCE</scope>
    <source>
        <strain evidence="7">LMG 29320</strain>
    </source>
</reference>
<accession>A0A158DPD0</accession>
<dbReference type="Proteomes" id="UP000054903">
    <property type="component" value="Unassembled WGS sequence"/>
</dbReference>
<evidence type="ECO:0000256" key="3">
    <source>
        <dbReference type="ARBA" id="ARBA00023237"/>
    </source>
</evidence>
<evidence type="ECO:0000256" key="4">
    <source>
        <dbReference type="PROSITE-ProRule" id="PRU00473"/>
    </source>
</evidence>
<comment type="subcellular location">
    <subcellularLocation>
        <location evidence="1">Cell outer membrane</location>
    </subcellularLocation>
</comment>
<evidence type="ECO:0000256" key="2">
    <source>
        <dbReference type="ARBA" id="ARBA00023136"/>
    </source>
</evidence>
<evidence type="ECO:0000256" key="1">
    <source>
        <dbReference type="ARBA" id="ARBA00004442"/>
    </source>
</evidence>
<dbReference type="PROSITE" id="PS51123">
    <property type="entry name" value="OMPA_2"/>
    <property type="match status" value="1"/>
</dbReference>
<keyword evidence="3" id="KW-0998">Cell outer membrane</keyword>
<feature type="signal peptide" evidence="5">
    <location>
        <begin position="1"/>
        <end position="21"/>
    </location>
</feature>
<keyword evidence="2 4" id="KW-0472">Membrane</keyword>
<feature type="chain" id="PRO_5007624358" evidence="5">
    <location>
        <begin position="22"/>
        <end position="172"/>
    </location>
</feature>
<sequence length="172" mass="18437">MKSVLSITTCALAGLLLAACATGPNRNEEIALNQQVGIEVTQIKDGVQVRLPDRVLFDFDKADLRSNSGAAIQRAVVLLKRSQKPVIVEGHTDNTGTHEYNQALSENRANTVAGALEQRGIAASRIKTKGFAYDRPTASNGTPEGQAKNRRTEIVVIGESLDAIMGKPVSNR</sequence>
<keyword evidence="5" id="KW-0732">Signal</keyword>
<evidence type="ECO:0000313" key="7">
    <source>
        <dbReference type="EMBL" id="SAK96479.1"/>
    </source>
</evidence>
<organism evidence="7 8">
    <name type="scientific">Caballeronia fortuita</name>
    <dbReference type="NCBI Taxonomy" id="1777138"/>
    <lineage>
        <taxon>Bacteria</taxon>
        <taxon>Pseudomonadati</taxon>
        <taxon>Pseudomonadota</taxon>
        <taxon>Betaproteobacteria</taxon>
        <taxon>Burkholderiales</taxon>
        <taxon>Burkholderiaceae</taxon>
        <taxon>Caballeronia</taxon>
    </lineage>
</organism>
<dbReference type="PRINTS" id="PR01021">
    <property type="entry name" value="OMPADOMAIN"/>
</dbReference>
<dbReference type="GO" id="GO:0009279">
    <property type="term" value="C:cell outer membrane"/>
    <property type="evidence" value="ECO:0007669"/>
    <property type="project" value="UniProtKB-SubCell"/>
</dbReference>
<dbReference type="PROSITE" id="PS51257">
    <property type="entry name" value="PROKAR_LIPOPROTEIN"/>
    <property type="match status" value="1"/>
</dbReference>
<comment type="caution">
    <text evidence="7">The sequence shown here is derived from an EMBL/GenBank/DDBJ whole genome shotgun (WGS) entry which is preliminary data.</text>
</comment>
<evidence type="ECO:0000313" key="8">
    <source>
        <dbReference type="Proteomes" id="UP000054903"/>
    </source>
</evidence>
<protein>
    <submittedName>
        <fullName evidence="7">OmpA family protein</fullName>
    </submittedName>
</protein>
<feature type="domain" description="OmpA-like" evidence="6">
    <location>
        <begin position="44"/>
        <end position="160"/>
    </location>
</feature>
<dbReference type="PRINTS" id="PR01023">
    <property type="entry name" value="NAFLGMOTY"/>
</dbReference>
<dbReference type="OrthoDB" id="9782229at2"/>
<dbReference type="CDD" id="cd07185">
    <property type="entry name" value="OmpA_C-like"/>
    <property type="match status" value="1"/>
</dbReference>
<evidence type="ECO:0000259" key="6">
    <source>
        <dbReference type="PROSITE" id="PS51123"/>
    </source>
</evidence>
<keyword evidence="8" id="KW-1185">Reference proteome</keyword>
<dbReference type="Pfam" id="PF00691">
    <property type="entry name" value="OmpA"/>
    <property type="match status" value="1"/>
</dbReference>
<dbReference type="InterPro" id="IPR006664">
    <property type="entry name" value="OMP_bac"/>
</dbReference>
<name>A0A158DPD0_9BURK</name>
<dbReference type="InterPro" id="IPR006665">
    <property type="entry name" value="OmpA-like"/>
</dbReference>
<dbReference type="STRING" id="1777138.AWB77_05616"/>
<dbReference type="PANTHER" id="PTHR30329:SF21">
    <property type="entry name" value="LIPOPROTEIN YIAD-RELATED"/>
    <property type="match status" value="1"/>
</dbReference>
<dbReference type="Gene3D" id="3.30.1330.60">
    <property type="entry name" value="OmpA-like domain"/>
    <property type="match status" value="1"/>
</dbReference>
<gene>
    <name evidence="7" type="ORF">AWB77_05616</name>
</gene>
<dbReference type="SUPFAM" id="SSF103088">
    <property type="entry name" value="OmpA-like"/>
    <property type="match status" value="1"/>
</dbReference>
<dbReference type="PANTHER" id="PTHR30329">
    <property type="entry name" value="STATOR ELEMENT OF FLAGELLAR MOTOR COMPLEX"/>
    <property type="match status" value="1"/>
</dbReference>
<dbReference type="InterPro" id="IPR050330">
    <property type="entry name" value="Bact_OuterMem_StrucFunc"/>
</dbReference>
<dbReference type="InterPro" id="IPR036737">
    <property type="entry name" value="OmpA-like_sf"/>
</dbReference>
<dbReference type="EMBL" id="FCNX02000017">
    <property type="protein sequence ID" value="SAK96479.1"/>
    <property type="molecule type" value="Genomic_DNA"/>
</dbReference>
<evidence type="ECO:0000256" key="5">
    <source>
        <dbReference type="SAM" id="SignalP"/>
    </source>
</evidence>
<dbReference type="AlphaFoldDB" id="A0A158DPD0"/>